<gene>
    <name evidence="1" type="ORF">T265_08088</name>
</gene>
<dbReference type="RefSeq" id="XP_009172051.1">
    <property type="nucleotide sequence ID" value="XM_009173787.1"/>
</dbReference>
<accession>A0A074ZAA9</accession>
<reference evidence="1 2" key="1">
    <citation type="submission" date="2013-11" db="EMBL/GenBank/DDBJ databases">
        <title>Opisthorchis viverrini - life in the bile duct.</title>
        <authorList>
            <person name="Young N.D."/>
            <person name="Nagarajan N."/>
            <person name="Lin S.J."/>
            <person name="Korhonen P.K."/>
            <person name="Jex A.R."/>
            <person name="Hall R.S."/>
            <person name="Safavi-Hemami H."/>
            <person name="Kaewkong W."/>
            <person name="Bertrand D."/>
            <person name="Gao S."/>
            <person name="Seet Q."/>
            <person name="Wongkham S."/>
            <person name="Teh B.T."/>
            <person name="Wongkham C."/>
            <person name="Intapan P.M."/>
            <person name="Maleewong W."/>
            <person name="Yang X."/>
            <person name="Hu M."/>
            <person name="Wang Z."/>
            <person name="Hofmann A."/>
            <person name="Sternberg P.W."/>
            <person name="Tan P."/>
            <person name="Wang J."/>
            <person name="Gasser R.B."/>
        </authorList>
    </citation>
    <scope>NUCLEOTIDE SEQUENCE [LARGE SCALE GENOMIC DNA]</scope>
</reference>
<name>A0A074ZAA9_OPIVI</name>
<dbReference type="PANTHER" id="PTHR23077">
    <property type="entry name" value="AAA-FAMILY ATPASE"/>
    <property type="match status" value="1"/>
</dbReference>
<dbReference type="PANTHER" id="PTHR23077:SF117">
    <property type="entry name" value="AAA+ ATPASE DOMAIN-CONTAINING PROTEIN"/>
    <property type="match status" value="1"/>
</dbReference>
<dbReference type="EMBL" id="KL596819">
    <property type="protein sequence ID" value="KER24196.1"/>
    <property type="molecule type" value="Genomic_DNA"/>
</dbReference>
<dbReference type="InterPro" id="IPR050168">
    <property type="entry name" value="AAA_ATPase_domain"/>
</dbReference>
<keyword evidence="2" id="KW-1185">Reference proteome</keyword>
<dbReference type="FunFam" id="3.40.50.300:FF:001025">
    <property type="entry name" value="ATPase family, AAA domain-containing 2B"/>
    <property type="match status" value="1"/>
</dbReference>
<dbReference type="GeneID" id="20322267"/>
<evidence type="ECO:0000313" key="2">
    <source>
        <dbReference type="Proteomes" id="UP000054324"/>
    </source>
</evidence>
<dbReference type="Pfam" id="PF00004">
    <property type="entry name" value="AAA"/>
    <property type="match status" value="1"/>
</dbReference>
<dbReference type="InterPro" id="IPR027417">
    <property type="entry name" value="P-loop_NTPase"/>
</dbReference>
<dbReference type="Gene3D" id="1.10.8.60">
    <property type="match status" value="1"/>
</dbReference>
<protein>
    <submittedName>
        <fullName evidence="1">Uncharacterized protein</fullName>
    </submittedName>
</protein>
<dbReference type="Gene3D" id="3.40.50.300">
    <property type="entry name" value="P-loop containing nucleotide triphosphate hydrolases"/>
    <property type="match status" value="2"/>
</dbReference>
<dbReference type="OrthoDB" id="6284472at2759"/>
<organism evidence="1 2">
    <name type="scientific">Opisthorchis viverrini</name>
    <name type="common">Southeast Asian liver fluke</name>
    <dbReference type="NCBI Taxonomy" id="6198"/>
    <lineage>
        <taxon>Eukaryota</taxon>
        <taxon>Metazoa</taxon>
        <taxon>Spiralia</taxon>
        <taxon>Lophotrochozoa</taxon>
        <taxon>Platyhelminthes</taxon>
        <taxon>Trematoda</taxon>
        <taxon>Digenea</taxon>
        <taxon>Opisthorchiida</taxon>
        <taxon>Opisthorchiata</taxon>
        <taxon>Opisthorchiidae</taxon>
        <taxon>Opisthorchis</taxon>
    </lineage>
</organism>
<proteinExistence type="predicted"/>
<dbReference type="CTD" id="20322267"/>
<dbReference type="STRING" id="6198.A0A074ZAA9"/>
<sequence length="874" mass="96902">MPELYLPEDFLRVNQLMAFDVVVLNEEHACILGFSVSGRAELSKDAFNRFQMTSDIHVKIQRPSFVTTTKYLKVQILSDCDYHTLPLLESSLLYRLQNVHVILGQVQFFRICGKWLPVRFLSAVTTAGLSYSSTVPVPKEYKTKKDVKPDDFSATALCATEKIELAGPCEFDVSRVDFGVFKIGPSTKLQIEFDDLQHVSSGRTDVEENKENELFGLESLESLLCGCLRDFAISTLCLNRSFGDVEHGILLYGLPGCGKASLLQKFGTSERLFTETSDVDLFSQIQFITLTPQVARSIMGSKRRDQKITNAFSDWLKTKIGIRTATVSQPVVFLLPDVDRWAFDSQTGSDENDVTPSEESNSVLPQNAAKDMFLEFVDALKELGGTVNRFVLATATTTDEIFNIAEGRDMFYRRILVSLPDAHNRYKILRHQISLRLVACSTAALPGFPSDNPITLFNVKTFFGRPEAEDRLAHLASKLHGYTPRDLNRLVQVGFASFLSKCCRNVSQVANAGDSSVVVGTLEDLCDVLAVESRSYLQINISQFTSHFDPLHWKDIGGYDRLKDLLRSIVQNRLSNAAKPDGIEARTDAALGLRVPRGILFHGPPGCSKTMFVRALATECQLPLIAIQASRIFGRYVGDSERNMRRILVQARASAPAILFIDEIDLLLPSRSSSESGASERVLGEVLTAMDGVEGQSGQVILIGATNRMDKLDSALSRAGRFDLVLEIPPPDSTARAAIVRLELTKRALLDKNLLETDWVKRFAEHDLNGYTGAEIVQLVQRAGQLARDRRQTGIDKSCMLAAQIDCPPVSLQNYRSSLTTATDHTPITGHPNQLSSLLPGCSLSYPLFLIFAFGILSYIFSCQLFTTHYSVSP</sequence>
<dbReference type="GO" id="GO:0016887">
    <property type="term" value="F:ATP hydrolysis activity"/>
    <property type="evidence" value="ECO:0007669"/>
    <property type="project" value="InterPro"/>
</dbReference>
<dbReference type="InterPro" id="IPR003593">
    <property type="entry name" value="AAA+_ATPase"/>
</dbReference>
<dbReference type="KEGG" id="ovi:T265_08088"/>
<dbReference type="AlphaFoldDB" id="A0A074ZAA9"/>
<dbReference type="InterPro" id="IPR003960">
    <property type="entry name" value="ATPase_AAA_CS"/>
</dbReference>
<dbReference type="Proteomes" id="UP000054324">
    <property type="component" value="Unassembled WGS sequence"/>
</dbReference>
<dbReference type="GO" id="GO:0005524">
    <property type="term" value="F:ATP binding"/>
    <property type="evidence" value="ECO:0007669"/>
    <property type="project" value="UniProtKB-KW"/>
</dbReference>
<dbReference type="PROSITE" id="PS00674">
    <property type="entry name" value="AAA"/>
    <property type="match status" value="1"/>
</dbReference>
<dbReference type="SMART" id="SM00382">
    <property type="entry name" value="AAA"/>
    <property type="match status" value="2"/>
</dbReference>
<evidence type="ECO:0000313" key="1">
    <source>
        <dbReference type="EMBL" id="KER24196.1"/>
    </source>
</evidence>
<dbReference type="InterPro" id="IPR003959">
    <property type="entry name" value="ATPase_AAA_core"/>
</dbReference>
<dbReference type="SUPFAM" id="SSF52540">
    <property type="entry name" value="P-loop containing nucleoside triphosphate hydrolases"/>
    <property type="match status" value="2"/>
</dbReference>